<dbReference type="AlphaFoldDB" id="A0A165JXC0"/>
<reference evidence="3 4" key="1">
    <citation type="journal article" date="2016" name="Mol. Biol. Evol.">
        <title>Comparative Genomics of Early-Diverging Mushroom-Forming Fungi Provides Insights into the Origins of Lignocellulose Decay Capabilities.</title>
        <authorList>
            <person name="Nagy L.G."/>
            <person name="Riley R."/>
            <person name="Tritt A."/>
            <person name="Adam C."/>
            <person name="Daum C."/>
            <person name="Floudas D."/>
            <person name="Sun H."/>
            <person name="Yadav J.S."/>
            <person name="Pangilinan J."/>
            <person name="Larsson K.H."/>
            <person name="Matsuura K."/>
            <person name="Barry K."/>
            <person name="Labutti K."/>
            <person name="Kuo R."/>
            <person name="Ohm R.A."/>
            <person name="Bhattacharya S.S."/>
            <person name="Shirouzu T."/>
            <person name="Yoshinaga Y."/>
            <person name="Martin F.M."/>
            <person name="Grigoriev I.V."/>
            <person name="Hibbett D.S."/>
        </authorList>
    </citation>
    <scope>NUCLEOTIDE SEQUENCE [LARGE SCALE GENOMIC DNA]</scope>
    <source>
        <strain evidence="3 4">HHB12029</strain>
    </source>
</reference>
<dbReference type="InParanoid" id="A0A165JXC0"/>
<dbReference type="OrthoDB" id="5427664at2759"/>
<sequence>MGNACSDLGIPDFPVLTNSTSIAALNDSLSNCFGETFQLPISRDLVAELYCATSREGPCYGICPNADLAGLGVRLAFYFQAALNALLVGLSPEDSPGAAWGATLLTAAIVIPAMVQKKELELSLYHATLVLNFTTLSSLASLAVAPLCPIWREKGLAEPLKQRMLDQQQNDETNAEFPFLSGPSLSVQTPEDDTHVPLTSDDSEEEDEEEDALVPHHAPSKKDVTYQRIVLSMALLAQVALQWAYAVFLFTSPYFAEKSCSATTVVVLFGVPFRAAEINEDWFGIWVLWLVFNMGVTFIWGAFLVISGAASKKHSKSHRQPGLIMRRLQEWDPSGDKRRKSVMAGALLLAVSFLAVAEVQQRSNCFAQSENDDWGFGQVAALLLVLVPIWQIVVVLNNRWFGGVRDKISNRWRRSRERFLRSRERVDERDAAEQRRSQMTEGGVREKGRPLYSYIIACTLMFSLQVKSRL</sequence>
<feature type="region of interest" description="Disordered" evidence="1">
    <location>
        <begin position="184"/>
        <end position="217"/>
    </location>
</feature>
<feature type="transmembrane region" description="Helical" evidence="2">
    <location>
        <begin position="283"/>
        <end position="310"/>
    </location>
</feature>
<feature type="compositionally biased region" description="Acidic residues" evidence="1">
    <location>
        <begin position="201"/>
        <end position="212"/>
    </location>
</feature>
<keyword evidence="2" id="KW-1133">Transmembrane helix</keyword>
<dbReference type="EMBL" id="KV425956">
    <property type="protein sequence ID" value="KZV95470.1"/>
    <property type="molecule type" value="Genomic_DNA"/>
</dbReference>
<evidence type="ECO:0000313" key="3">
    <source>
        <dbReference type="EMBL" id="KZV95470.1"/>
    </source>
</evidence>
<name>A0A165JXC0_EXIGL</name>
<feature type="transmembrane region" description="Helical" evidence="2">
    <location>
        <begin position="229"/>
        <end position="248"/>
    </location>
</feature>
<evidence type="ECO:0000256" key="1">
    <source>
        <dbReference type="SAM" id="MobiDB-lite"/>
    </source>
</evidence>
<feature type="transmembrane region" description="Helical" evidence="2">
    <location>
        <begin position="127"/>
        <end position="151"/>
    </location>
</feature>
<keyword evidence="4" id="KW-1185">Reference proteome</keyword>
<gene>
    <name evidence="3" type="ORF">EXIGLDRAFT_748131</name>
</gene>
<protein>
    <submittedName>
        <fullName evidence="3">Uncharacterized protein</fullName>
    </submittedName>
</protein>
<feature type="transmembrane region" description="Helical" evidence="2">
    <location>
        <begin position="97"/>
        <end position="115"/>
    </location>
</feature>
<accession>A0A165JXC0</accession>
<feature type="transmembrane region" description="Helical" evidence="2">
    <location>
        <begin position="342"/>
        <end position="359"/>
    </location>
</feature>
<proteinExistence type="predicted"/>
<feature type="transmembrane region" description="Helical" evidence="2">
    <location>
        <begin position="71"/>
        <end position="90"/>
    </location>
</feature>
<keyword evidence="2" id="KW-0812">Transmembrane</keyword>
<evidence type="ECO:0000313" key="4">
    <source>
        <dbReference type="Proteomes" id="UP000077266"/>
    </source>
</evidence>
<dbReference type="Proteomes" id="UP000077266">
    <property type="component" value="Unassembled WGS sequence"/>
</dbReference>
<organism evidence="3 4">
    <name type="scientific">Exidia glandulosa HHB12029</name>
    <dbReference type="NCBI Taxonomy" id="1314781"/>
    <lineage>
        <taxon>Eukaryota</taxon>
        <taxon>Fungi</taxon>
        <taxon>Dikarya</taxon>
        <taxon>Basidiomycota</taxon>
        <taxon>Agaricomycotina</taxon>
        <taxon>Agaricomycetes</taxon>
        <taxon>Auriculariales</taxon>
        <taxon>Exidiaceae</taxon>
        <taxon>Exidia</taxon>
    </lineage>
</organism>
<feature type="transmembrane region" description="Helical" evidence="2">
    <location>
        <begin position="379"/>
        <end position="401"/>
    </location>
</feature>
<keyword evidence="2" id="KW-0472">Membrane</keyword>
<evidence type="ECO:0000256" key="2">
    <source>
        <dbReference type="SAM" id="Phobius"/>
    </source>
</evidence>